<dbReference type="SUPFAM" id="SSF50978">
    <property type="entry name" value="WD40 repeat-like"/>
    <property type="match status" value="1"/>
</dbReference>
<keyword evidence="5" id="KW-1185">Reference proteome</keyword>
<dbReference type="SMART" id="SM00320">
    <property type="entry name" value="WD40"/>
    <property type="match status" value="4"/>
</dbReference>
<organism evidence="4 5">
    <name type="scientific">Muraenolepis orangiensis</name>
    <name type="common">Patagonian moray cod</name>
    <dbReference type="NCBI Taxonomy" id="630683"/>
    <lineage>
        <taxon>Eukaryota</taxon>
        <taxon>Metazoa</taxon>
        <taxon>Chordata</taxon>
        <taxon>Craniata</taxon>
        <taxon>Vertebrata</taxon>
        <taxon>Euteleostomi</taxon>
        <taxon>Actinopterygii</taxon>
        <taxon>Neopterygii</taxon>
        <taxon>Teleostei</taxon>
        <taxon>Neoteleostei</taxon>
        <taxon>Acanthomorphata</taxon>
        <taxon>Zeiogadaria</taxon>
        <taxon>Gadariae</taxon>
        <taxon>Gadiformes</taxon>
        <taxon>Muraenolepidoidei</taxon>
        <taxon>Muraenolepididae</taxon>
        <taxon>Muraenolepis</taxon>
    </lineage>
</organism>
<gene>
    <name evidence="4" type="ORF">NHX12_007988</name>
</gene>
<dbReference type="InterPro" id="IPR015943">
    <property type="entry name" value="WD40/YVTN_repeat-like_dom_sf"/>
</dbReference>
<dbReference type="EMBL" id="JANIIK010000114">
    <property type="protein sequence ID" value="KAJ3590031.1"/>
    <property type="molecule type" value="Genomic_DNA"/>
</dbReference>
<dbReference type="PANTHER" id="PTHR19871">
    <property type="entry name" value="BETA TRANSDUCIN-RELATED PROTEIN"/>
    <property type="match status" value="1"/>
</dbReference>
<dbReference type="SUPFAM" id="SSF101908">
    <property type="entry name" value="Putative isomerase YbhE"/>
    <property type="match status" value="1"/>
</dbReference>
<dbReference type="Gene3D" id="2.130.10.10">
    <property type="entry name" value="YVTN repeat-like/Quinoprotein amine dehydrogenase"/>
    <property type="match status" value="2"/>
</dbReference>
<dbReference type="SUPFAM" id="SSF69322">
    <property type="entry name" value="Tricorn protease domain 2"/>
    <property type="match status" value="1"/>
</dbReference>
<feature type="domain" description="NWD1/2-like winged helix-turn-helix" evidence="3">
    <location>
        <begin position="479"/>
        <end position="528"/>
    </location>
</feature>
<evidence type="ECO:0000256" key="2">
    <source>
        <dbReference type="ARBA" id="ARBA00022737"/>
    </source>
</evidence>
<name>A0A9Q0DKL7_9TELE</name>
<evidence type="ECO:0000259" key="3">
    <source>
        <dbReference type="Pfam" id="PF25469"/>
    </source>
</evidence>
<comment type="caution">
    <text evidence="4">The sequence shown here is derived from an EMBL/GenBank/DDBJ whole genome shotgun (WGS) entry which is preliminary data.</text>
</comment>
<keyword evidence="1" id="KW-0853">WD repeat</keyword>
<sequence length="1549" mass="172964">MEESALGSDPRTSCVKIYLISNPEDSVVERRALRESVFPRLREHCRATLGLHLTVTDPYESSDPRRWPDQRTRQRLIAECQSNSNGPFLLALIGHQYGTASLPSHVEVPEYQMLLQVCQQAGITTGALEEVYLRDENSIPPSYWLQARACPTHGPMESNEGLMTQERAHDYLRSELDADLRLALQEGSGDGVTRRCLVYVHRILNALGQRNEKQSNPGPDPLPTPRILPSGDHFLSRLCDHFLPSLIASSRLLVYTTTTECDRRHGYTTARRRAYRESLCQRVYSDLLDLVNDLNPLPLRHLAHLDDALARELAEQQELSRVLSGLYDVIRPEEEEIKIYLLERDKQRPLVVGGGPCTGKTVLLAHCCQQVKSCVKLILVVPTEEEKERDRLLMETGQRRSRGFGFVELKSVERRQLVRMVASLLSSSGRRVTSGQQTLVNQAVSSCSLIFYARLLHSHILLWTSDSEAMESLLPNGVHASISALLDLLERKHGPLLVRRCLSYLTLSRTGLTEAELTDLLSSDDEVLMMEYVLRGEAHPSRLSVPYVDVERLLLDLRMFLARRVVATGKGALFWVNRHFGLVVTKKYLGCPELRKKLHSAMADYFNGRWAFGNAKPLVIMREPESSGMKELGSRETNAAFLESAQMTVYIDRQPSCQPFVFRSSEPLSSACKEVGLVNLRMILELPHHLQESERWEEFERKLLLSLGFQQAMIQAGLLSDLVAMLMGESRSQVVTLPRERALLASMLKSTACILHSSPQELPMLMETRLCPYLGVYPELEVYIQEIEKDRKRRGSGISVVLCPASSTLPSIQCSLSEVIQEQSSITDVAVTEGNVLVGVTESGSAWMWRSPWREVEELSLSNKQLKVKFSRVRSTGRRILLSTYCHMLFLLDVTSPEMFVELVGPLKTEGFPGETDQHTHMVEGCVERKDNVCVWWKDQRFVCVFHGGNDKPLTFQCQSSVTCLVCSPDGHYMYCGQETGAVAIFNTNNTKTIFEGSNPNQNAILWIILCEEPWDMACVDITGNIMLWNVDGKQPASFIECCSGKSGSSILNMDYSYELDTLLVCKAQQITVWNTCEWAMRGQFMAPQGKAFIHALLAQEGHLFLALLQSCSLVLVWKMSSGECVLSLGTSSSTSVPRLLKTASGFITITPHGCLSMWDSEVIYAAGMPSKMSSGIRQVVVHDVGDRFYTADGSVEVWGWSLRTGDPEVNFFHDEPVEKLKLSPDNRHLVTISGGDIYIWQMDTCQNIFRISGSSPTDILVTPNSKFAVSLCERGLSRVWNLQNGGVVCHIHLYLADAKVSPESTFLLGLRGGDLLATSLWSGTVSKRFSRAEYSECVVAFHVLPQQPDFVLVMGSGGGVYTWKVTEETVLRQFQLPHSFSGQPQTFQTSSAGSFVLLSTDNDTMAFLDLSTHRICSVNVEGAVSAVCLDEAGRYAVCLSQPSALTKQCFCDRHRKAVLTVIRLADGGKVEVLRLGKMPSALAVCEQLCVYVGFHDGSVGVYSILDIITKQECSVRGRANLIGWRNQCFCGLAPKRLLPFAIPNITWS</sequence>
<dbReference type="Pfam" id="PF25469">
    <property type="entry name" value="WHD_NWD1"/>
    <property type="match status" value="1"/>
</dbReference>
<evidence type="ECO:0000256" key="1">
    <source>
        <dbReference type="ARBA" id="ARBA00022574"/>
    </source>
</evidence>
<dbReference type="InterPro" id="IPR057588">
    <property type="entry name" value="NWD1/2-like_WH"/>
</dbReference>
<proteinExistence type="predicted"/>
<accession>A0A9Q0DKL7</accession>
<evidence type="ECO:0000313" key="5">
    <source>
        <dbReference type="Proteomes" id="UP001148018"/>
    </source>
</evidence>
<keyword evidence="2" id="KW-0677">Repeat</keyword>
<dbReference type="InterPro" id="IPR052752">
    <property type="entry name" value="NACHT-WD_repeat"/>
</dbReference>
<dbReference type="PANTHER" id="PTHR19871:SF29">
    <property type="entry name" value="NACHT AND WD REPEAT DOMAIN-CONTAINING PROTEIN 2-LIKE"/>
    <property type="match status" value="1"/>
</dbReference>
<dbReference type="InterPro" id="IPR001680">
    <property type="entry name" value="WD40_rpt"/>
</dbReference>
<protein>
    <recommendedName>
        <fullName evidence="3">NWD1/2-like winged helix-turn-helix domain-containing protein</fullName>
    </recommendedName>
</protein>
<dbReference type="InterPro" id="IPR036322">
    <property type="entry name" value="WD40_repeat_dom_sf"/>
</dbReference>
<dbReference type="Proteomes" id="UP001148018">
    <property type="component" value="Unassembled WGS sequence"/>
</dbReference>
<reference evidence="4" key="1">
    <citation type="submission" date="2022-07" db="EMBL/GenBank/DDBJ databases">
        <title>Chromosome-level genome of Muraenolepis orangiensis.</title>
        <authorList>
            <person name="Kim J."/>
        </authorList>
    </citation>
    <scope>NUCLEOTIDE SEQUENCE</scope>
    <source>
        <strain evidence="4">KU_S4_2022</strain>
        <tissue evidence="4">Muscle</tissue>
    </source>
</reference>
<dbReference type="OrthoDB" id="2325716at2759"/>
<evidence type="ECO:0000313" key="4">
    <source>
        <dbReference type="EMBL" id="KAJ3590031.1"/>
    </source>
</evidence>